<dbReference type="Proteomes" id="UP001558632">
    <property type="component" value="Unassembled WGS sequence"/>
</dbReference>
<feature type="region of interest" description="Disordered" evidence="1">
    <location>
        <begin position="65"/>
        <end position="93"/>
    </location>
</feature>
<evidence type="ECO:0000313" key="2">
    <source>
        <dbReference type="EMBL" id="KAL1236518.1"/>
    </source>
</evidence>
<sequence>MQTVRVVSRWRVLFCFSTTKWTYLRAEQRQVGKNREQNSNLLTPLLPTSIDYSIKHRLATSENAKLKKTVEQDEPPGYGSQLQSNGFSQPTPLKWSKQEELKRRSDIQPMQSCRNEQWKFEKLENFRKIILQSKTTIEFQKCNSTPRTMDIHSSTSNMLHQDKHAM</sequence>
<name>A0ABR3KEK4_TRISP</name>
<evidence type="ECO:0000313" key="3">
    <source>
        <dbReference type="Proteomes" id="UP001558632"/>
    </source>
</evidence>
<proteinExistence type="predicted"/>
<evidence type="ECO:0000256" key="1">
    <source>
        <dbReference type="SAM" id="MobiDB-lite"/>
    </source>
</evidence>
<gene>
    <name evidence="2" type="ORF">TSPI_09503</name>
</gene>
<reference evidence="2 3" key="1">
    <citation type="submission" date="2024-07" db="EMBL/GenBank/DDBJ databases">
        <title>Enhanced genomic and transcriptomic resources for Trichinella pseudospiralis and T. spiralis underpin the discovery of pronounced molecular differences between stages and species.</title>
        <authorList>
            <person name="Pasi K.K."/>
            <person name="La Rosa G."/>
            <person name="Gomez-Morales M.A."/>
            <person name="Tosini F."/>
            <person name="Sumanam S."/>
            <person name="Young N.D."/>
            <person name="Chang B.C."/>
            <person name="Robin G.B."/>
        </authorList>
    </citation>
    <scope>NUCLEOTIDE SEQUENCE [LARGE SCALE GENOMIC DNA]</scope>
    <source>
        <strain evidence="2">ISS534</strain>
    </source>
</reference>
<organism evidence="2 3">
    <name type="scientific">Trichinella spiralis</name>
    <name type="common">Trichina worm</name>
    <dbReference type="NCBI Taxonomy" id="6334"/>
    <lineage>
        <taxon>Eukaryota</taxon>
        <taxon>Metazoa</taxon>
        <taxon>Ecdysozoa</taxon>
        <taxon>Nematoda</taxon>
        <taxon>Enoplea</taxon>
        <taxon>Dorylaimia</taxon>
        <taxon>Trichinellida</taxon>
        <taxon>Trichinellidae</taxon>
        <taxon>Trichinella</taxon>
    </lineage>
</organism>
<protein>
    <submittedName>
        <fullName evidence="2">7-cyano-7-deazaguanine synthase</fullName>
    </submittedName>
</protein>
<keyword evidence="3" id="KW-1185">Reference proteome</keyword>
<comment type="caution">
    <text evidence="2">The sequence shown here is derived from an EMBL/GenBank/DDBJ whole genome shotgun (WGS) entry which is preliminary data.</text>
</comment>
<dbReference type="EMBL" id="JBEUSY010000368">
    <property type="protein sequence ID" value="KAL1236518.1"/>
    <property type="molecule type" value="Genomic_DNA"/>
</dbReference>
<feature type="compositionally biased region" description="Polar residues" evidence="1">
    <location>
        <begin position="80"/>
        <end position="91"/>
    </location>
</feature>
<accession>A0ABR3KEK4</accession>